<gene>
    <name evidence="1" type="ORF">O6H91_13G070000</name>
</gene>
<sequence>MCPLQPCKDPTTVDVWWRDDSEWNLYSKVHANMIRKGVSDGLHKVNLGNIVSTTHPMGQIYVADLARMKQINLSSRQERDIRIVQQADRVIRVEYTNTVGKVEQYDPDLGLALLRQIGN</sequence>
<keyword evidence="2" id="KW-1185">Reference proteome</keyword>
<accession>A0ACC2BVV7</accession>
<evidence type="ECO:0000313" key="1">
    <source>
        <dbReference type="EMBL" id="KAJ7533905.1"/>
    </source>
</evidence>
<proteinExistence type="predicted"/>
<reference evidence="2" key="1">
    <citation type="journal article" date="2024" name="Proc. Natl. Acad. Sci. U.S.A.">
        <title>Extraordinary preservation of gene collinearity over three hundred million years revealed in homosporous lycophytes.</title>
        <authorList>
            <person name="Li C."/>
            <person name="Wickell D."/>
            <person name="Kuo L.Y."/>
            <person name="Chen X."/>
            <person name="Nie B."/>
            <person name="Liao X."/>
            <person name="Peng D."/>
            <person name="Ji J."/>
            <person name="Jenkins J."/>
            <person name="Williams M."/>
            <person name="Shu S."/>
            <person name="Plott C."/>
            <person name="Barry K."/>
            <person name="Rajasekar S."/>
            <person name="Grimwood J."/>
            <person name="Han X."/>
            <person name="Sun S."/>
            <person name="Hou Z."/>
            <person name="He W."/>
            <person name="Dai G."/>
            <person name="Sun C."/>
            <person name="Schmutz J."/>
            <person name="Leebens-Mack J.H."/>
            <person name="Li F.W."/>
            <person name="Wang L."/>
        </authorList>
    </citation>
    <scope>NUCLEOTIDE SEQUENCE [LARGE SCALE GENOMIC DNA]</scope>
    <source>
        <strain evidence="2">cv. PW_Plant_1</strain>
    </source>
</reference>
<name>A0ACC2BVV7_DIPCM</name>
<evidence type="ECO:0000313" key="2">
    <source>
        <dbReference type="Proteomes" id="UP001162992"/>
    </source>
</evidence>
<protein>
    <submittedName>
        <fullName evidence="1">Uncharacterized protein</fullName>
    </submittedName>
</protein>
<dbReference type="EMBL" id="CM055104">
    <property type="protein sequence ID" value="KAJ7533905.1"/>
    <property type="molecule type" value="Genomic_DNA"/>
</dbReference>
<dbReference type="Proteomes" id="UP001162992">
    <property type="component" value="Chromosome 13"/>
</dbReference>
<comment type="caution">
    <text evidence="1">The sequence shown here is derived from an EMBL/GenBank/DDBJ whole genome shotgun (WGS) entry which is preliminary data.</text>
</comment>
<organism evidence="1 2">
    <name type="scientific">Diphasiastrum complanatum</name>
    <name type="common">Issler's clubmoss</name>
    <name type="synonym">Lycopodium complanatum</name>
    <dbReference type="NCBI Taxonomy" id="34168"/>
    <lineage>
        <taxon>Eukaryota</taxon>
        <taxon>Viridiplantae</taxon>
        <taxon>Streptophyta</taxon>
        <taxon>Embryophyta</taxon>
        <taxon>Tracheophyta</taxon>
        <taxon>Lycopodiopsida</taxon>
        <taxon>Lycopodiales</taxon>
        <taxon>Lycopodiaceae</taxon>
        <taxon>Lycopodioideae</taxon>
        <taxon>Diphasiastrum</taxon>
    </lineage>
</organism>